<dbReference type="AlphaFoldDB" id="C5BTL5"/>
<dbReference type="RefSeq" id="WP_015819549.1">
    <property type="nucleotide sequence ID" value="NC_012997.1"/>
</dbReference>
<dbReference type="STRING" id="377629.TERTU_3934"/>
<keyword evidence="3" id="KW-1185">Reference proteome</keyword>
<dbReference type="HOGENOM" id="CLU_303626_0_0_6"/>
<name>C5BTL5_TERTT</name>
<dbReference type="Pfam" id="PF18582">
    <property type="entry name" value="HZS_alpha"/>
    <property type="match status" value="1"/>
</dbReference>
<reference evidence="2 3" key="1">
    <citation type="journal article" date="2009" name="PLoS ONE">
        <title>The complete genome of Teredinibacter turnerae T7901: an intracellular endosymbiont of marine wood-boring bivalves (shipworms).</title>
        <authorList>
            <person name="Yang J.C."/>
            <person name="Madupu R."/>
            <person name="Durkin A.S."/>
            <person name="Ekborg N.A."/>
            <person name="Pedamallu C.S."/>
            <person name="Hostetler J.B."/>
            <person name="Radune D."/>
            <person name="Toms B.S."/>
            <person name="Henrissat B."/>
            <person name="Coutinho P.M."/>
            <person name="Schwarz S."/>
            <person name="Field L."/>
            <person name="Trindade-Silva A.E."/>
            <person name="Soares C.A.G."/>
            <person name="Elshahawi S."/>
            <person name="Hanora A."/>
            <person name="Schmidt E.W."/>
            <person name="Haygood M.G."/>
            <person name="Posfai J."/>
            <person name="Benner J."/>
            <person name="Madinger C."/>
            <person name="Nove J."/>
            <person name="Anton B."/>
            <person name="Chaudhary K."/>
            <person name="Foster J."/>
            <person name="Holman A."/>
            <person name="Kumar S."/>
            <person name="Lessard P.A."/>
            <person name="Luyten Y.A."/>
            <person name="Slatko B."/>
            <person name="Wood N."/>
            <person name="Wu B."/>
            <person name="Teplitski M."/>
            <person name="Mougous J.D."/>
            <person name="Ward N."/>
            <person name="Eisen J.A."/>
            <person name="Badger J.H."/>
            <person name="Distel D.L."/>
        </authorList>
    </citation>
    <scope>NUCLEOTIDE SEQUENCE [LARGE SCALE GENOMIC DNA]</scope>
    <source>
        <strain evidence="3">ATCC 39867 / T7901</strain>
    </source>
</reference>
<dbReference type="EMBL" id="CP001614">
    <property type="protein sequence ID" value="ACR13435.1"/>
    <property type="molecule type" value="Genomic_DNA"/>
</dbReference>
<proteinExistence type="predicted"/>
<dbReference type="OrthoDB" id="221261at2"/>
<dbReference type="KEGG" id="ttu:TERTU_3934"/>
<dbReference type="Proteomes" id="UP000009080">
    <property type="component" value="Chromosome"/>
</dbReference>
<keyword evidence="2" id="KW-0449">Lipoprotein</keyword>
<sequence>MKHIRRYLAGLSLLAGLSGCDVSNNGGGSDTQAPDPVVVDFPIAYIERPLPRDEDGELIASNIMDVTAFNPGARLMFKARASVPAEKIVLTDIAFMPAAETDPETGEEIPLPEDFRPQYDVKDLSVSPDGTKLLFAMRAPEIENADEEDQPTWNIWEYDLETEMLRRIITSDIVAEEGQDINPAFLADGRIIFSSNRQRRSRAVLLDENKPQFAALTEDGESEAFVLHVMEDDGTEIKQITFNQSHDLYPTQLSDGRVMFLRWDNYRDSKDHLSLYTANPNGSNVTLEYGFHSQMTGTNDSEGVFVKPRELDDGRVQVTLRPRESGRLGGGMVAIDTAEFTEYNVAVSGAGVSGPAQTSLVGAEIVTDGSPSPAGYYNSAYPIDDGTGRMLVSWSPCQLNGYKLGIYIDENLQLIGENGQFVDEDGEDLGQNVTPVTIDADEVGNFPCTAAVLELDNIVLAPPVYGLWIFDPTTQTQAPVVLSELGTMNTEALVMQPRALPNYIPDPIPGIDFDQKLADENVGIVHIRSVYDVDGVDISPNGILATADPLQTPESERPARFLRILKAVSMADDDVVDFDNSAFGRSGGQMKDILGYVPIEPDGSAMFKVPADVAFTFSILDARGRRVTADGTSALGPRHEYWMALRAGEVRQCNGCHANGESPTPHGRFGAEPPSINPGALASAPFPNTQLRDEFGTPHEPPEVGETMAEYYARLNGPRQPNMNIVDYSDWTEDGTRPRTATLDLNYSDLETAAPTDCITDWSSLCRTVINYLEHIQPVWDKDRRFFDPDEEDLLVADFTCTSCHNTVDANGAATIPAGNRQLNLNSSQSAERDDYVNSYAQLLFGSLIQEIDENGNLRNQTEQLVIDGEPQFQTVQLTIDDVPQYVYVDANGQPVAGPINSTDPNLTPVLDNNGNQVPALVLEVDSEGNPIPILVETGNRNGAIMSPNGALASNQFFAPFLPGGSHEGYLDGAELKLIAEWLDIGGQYYNNPFDAP</sequence>
<dbReference type="Gene3D" id="2.120.10.30">
    <property type="entry name" value="TolB, C-terminal domain"/>
    <property type="match status" value="1"/>
</dbReference>
<dbReference type="InterPro" id="IPR011042">
    <property type="entry name" value="6-blade_b-propeller_TolB-like"/>
</dbReference>
<dbReference type="InterPro" id="IPR011659">
    <property type="entry name" value="WD40"/>
</dbReference>
<dbReference type="PROSITE" id="PS51257">
    <property type="entry name" value="PROKAR_LIPOPROTEIN"/>
    <property type="match status" value="1"/>
</dbReference>
<accession>C5BTL5</accession>
<dbReference type="Pfam" id="PF07676">
    <property type="entry name" value="PD40"/>
    <property type="match status" value="1"/>
</dbReference>
<evidence type="ECO:0000259" key="1">
    <source>
        <dbReference type="Pfam" id="PF18582"/>
    </source>
</evidence>
<dbReference type="eggNOG" id="COG0823">
    <property type="taxonomic scope" value="Bacteria"/>
</dbReference>
<organism evidence="2 3">
    <name type="scientific">Teredinibacter turnerae (strain ATCC 39867 / T7901)</name>
    <dbReference type="NCBI Taxonomy" id="377629"/>
    <lineage>
        <taxon>Bacteria</taxon>
        <taxon>Pseudomonadati</taxon>
        <taxon>Pseudomonadota</taxon>
        <taxon>Gammaproteobacteria</taxon>
        <taxon>Cellvibrionales</taxon>
        <taxon>Cellvibrionaceae</taxon>
        <taxon>Teredinibacter</taxon>
    </lineage>
</organism>
<evidence type="ECO:0000313" key="3">
    <source>
        <dbReference type="Proteomes" id="UP000009080"/>
    </source>
</evidence>
<evidence type="ECO:0000313" key="2">
    <source>
        <dbReference type="EMBL" id="ACR13435.1"/>
    </source>
</evidence>
<dbReference type="InterPro" id="IPR040698">
    <property type="entry name" value="HZS_alpha_mid"/>
</dbReference>
<dbReference type="SUPFAM" id="SSF69304">
    <property type="entry name" value="Tricorn protease N-terminal domain"/>
    <property type="match status" value="1"/>
</dbReference>
<gene>
    <name evidence="2" type="ordered locus">TERTU_3934</name>
</gene>
<feature type="domain" description="Hydrazine synthase alpha subunit middle" evidence="1">
    <location>
        <begin position="581"/>
        <end position="657"/>
    </location>
</feature>
<protein>
    <submittedName>
        <fullName evidence="2">Lipoprotein</fullName>
    </submittedName>
</protein>